<proteinExistence type="predicted"/>
<evidence type="ECO:0000313" key="1">
    <source>
        <dbReference type="EMBL" id="APG15359.1"/>
    </source>
</evidence>
<dbReference type="EMBL" id="CP017637">
    <property type="protein sequence ID" value="APG15359.1"/>
    <property type="molecule type" value="Genomic_DNA"/>
</dbReference>
<reference evidence="1 2" key="1">
    <citation type="submission" date="2016-11" db="EMBL/GenBank/DDBJ databases">
        <title>Complete Genome Sequence of Bradyrhizobium sp. strain J5, an isolated from soybean nodule in Hokkaido.</title>
        <authorList>
            <person name="Kanehara K."/>
        </authorList>
    </citation>
    <scope>NUCLEOTIDE SEQUENCE [LARGE SCALE GENOMIC DNA]</scope>
    <source>
        <strain evidence="1 2">J5</strain>
    </source>
</reference>
<dbReference type="AlphaFoldDB" id="A0A1L3FPY2"/>
<evidence type="ECO:0000313" key="2">
    <source>
        <dbReference type="Proteomes" id="UP000181962"/>
    </source>
</evidence>
<name>A0A1L3FPY2_BRAJP</name>
<protein>
    <submittedName>
        <fullName evidence="1">Uncharacterized protein</fullName>
    </submittedName>
</protein>
<sequence length="55" mass="6212">MGYIHRKKPWHNYQNRGCSLAGLGDQPQIAGSAGETRRRSVAPERTLSLPRPHCR</sequence>
<gene>
    <name evidence="1" type="ORF">BKD09_44425</name>
</gene>
<dbReference type="Proteomes" id="UP000181962">
    <property type="component" value="Chromosome"/>
</dbReference>
<accession>A0A1L3FPY2</accession>
<organism evidence="1 2">
    <name type="scientific">Bradyrhizobium japonicum</name>
    <dbReference type="NCBI Taxonomy" id="375"/>
    <lineage>
        <taxon>Bacteria</taxon>
        <taxon>Pseudomonadati</taxon>
        <taxon>Pseudomonadota</taxon>
        <taxon>Alphaproteobacteria</taxon>
        <taxon>Hyphomicrobiales</taxon>
        <taxon>Nitrobacteraceae</taxon>
        <taxon>Bradyrhizobium</taxon>
    </lineage>
</organism>